<dbReference type="SUPFAM" id="SSF48208">
    <property type="entry name" value="Six-hairpin glycosidases"/>
    <property type="match status" value="1"/>
</dbReference>
<feature type="signal peptide" evidence="1">
    <location>
        <begin position="1"/>
        <end position="21"/>
    </location>
</feature>
<evidence type="ECO:0000256" key="1">
    <source>
        <dbReference type="SAM" id="SignalP"/>
    </source>
</evidence>
<dbReference type="InterPro" id="IPR008928">
    <property type="entry name" value="6-hairpin_glycosidase_sf"/>
</dbReference>
<evidence type="ECO:0000259" key="4">
    <source>
        <dbReference type="Pfam" id="PF22124"/>
    </source>
</evidence>
<protein>
    <submittedName>
        <fullName evidence="5">Alpha-L-fucosidase 2</fullName>
    </submittedName>
</protein>
<feature type="chain" id="PRO_5007904932" evidence="1">
    <location>
        <begin position="22"/>
        <end position="816"/>
    </location>
</feature>
<dbReference type="RefSeq" id="WP_068702240.1">
    <property type="nucleotide sequence ID" value="NZ_BDCR01000001.1"/>
</dbReference>
<evidence type="ECO:0000259" key="3">
    <source>
        <dbReference type="Pfam" id="PF21307"/>
    </source>
</evidence>
<dbReference type="PANTHER" id="PTHR31084">
    <property type="entry name" value="ALPHA-L-FUCOSIDASE 2"/>
    <property type="match status" value="1"/>
</dbReference>
<dbReference type="Pfam" id="PF22124">
    <property type="entry name" value="Glyco_hydro_95_cat"/>
    <property type="match status" value="1"/>
</dbReference>
<dbReference type="PANTHER" id="PTHR31084:SF0">
    <property type="entry name" value="ALPHA-L-FUCOSIDASE 2"/>
    <property type="match status" value="1"/>
</dbReference>
<reference evidence="6" key="2">
    <citation type="journal article" date="2017" name="Genome Announc.">
        <title>Draft genome sequence of Paludibacter jiangxiensis NM7(T), a propionate-producing fermentative bacterium.</title>
        <authorList>
            <person name="Qiu Y.-L."/>
            <person name="Tourlousse D.M."/>
            <person name="Matsuura N."/>
            <person name="Ohashi A."/>
            <person name="Sekiguchi Y."/>
        </authorList>
    </citation>
    <scope>NUCLEOTIDE SEQUENCE [LARGE SCALE GENOMIC DNA]</scope>
    <source>
        <strain evidence="6">NM7</strain>
    </source>
</reference>
<feature type="domain" description="Glycosyl hydrolase family 95 N-terminal" evidence="2">
    <location>
        <begin position="29"/>
        <end position="265"/>
    </location>
</feature>
<dbReference type="Gene3D" id="2.60.40.1180">
    <property type="entry name" value="Golgi alpha-mannosidase II"/>
    <property type="match status" value="1"/>
</dbReference>
<comment type="caution">
    <text evidence="5">The sequence shown here is derived from an EMBL/GenBank/DDBJ whole genome shotgun (WGS) entry which is preliminary data.</text>
</comment>
<accession>A0A170Z0C0</accession>
<dbReference type="STRING" id="681398.PJIAN_1817"/>
<dbReference type="Gene3D" id="1.50.10.10">
    <property type="match status" value="1"/>
</dbReference>
<keyword evidence="6" id="KW-1185">Reference proteome</keyword>
<dbReference type="AlphaFoldDB" id="A0A170Z0C0"/>
<evidence type="ECO:0000313" key="6">
    <source>
        <dbReference type="Proteomes" id="UP000076586"/>
    </source>
</evidence>
<dbReference type="OrthoDB" id="9802600at2"/>
<dbReference type="Pfam" id="PF21307">
    <property type="entry name" value="Glyco_hydro_95_C"/>
    <property type="match status" value="1"/>
</dbReference>
<sequence>MNKRFLLTLLFSAVSLSALFAAGNNPMVLWYDKPAADWNAALPVGNGRLGAMIFGTPAVERIQLNEATVWAGSPNNNANPAAKEALPKVRQLIFEGKYGEAQRMVDEKMMPATNSGMPYQSMGDFYISFPGHSNYTDYYRDLNIGKAVASVSYKVDGVTFRREVFSSFTDQVVIVRLTADKPGSISCNTLLTTPHQKYAIFNDKDVLTLSGTTETHERQSGKVRFCTQIKAKILGGSCSVKDAVISVQKADEVIFYISMATNFTDYKTLSTDELSKCAGFLNKAMATPYSVAKQQHTAFYKKFFDRVDLNLGSNEAVNDPTDVRVKQFHSRFDPQLAVLYFQFGRYLLISCSQPGGQPATLQGLWNEQILPSWDSKYTTNINTEMNYWPSDVANLAEMEEPLFGMIRELSVTGRDAARIMYGARGWVLHHNTDIWRITGTVDHAPSGMWVSGGAWTSQHLWERYLYQGDRKFLESTYPIMKEAARFFIDYMVPDPKEGYLVVTPSLSPENAFGKNKKFNIASGCTMDNQLVFDLYSNVIRASEILGQDKSFADSIRVLRSKISPMRIGRFGQLQEWQQDWDDPADTHRHVSHLYGVFPSNEISPYRTPELFDAARTSLIHRGDISTGWAMAWRICMWARFLDGDHAYKLLTNQLDLVSNEKKKGGTFPNLFDAHPPFQIDGNFGCTAGIAEMLVQSHDGFIYLLPALPSVWKDGSVKGLKVRGGFEIDMSWKNGQVETLTIHSSLGGNCRLRVKGSLKGTGLKLAKGSNSNPLFTVPEIPKPIISPDTKTNPVNLAPTYLYDLKTEEGKSYTLKTK</sequence>
<dbReference type="InterPro" id="IPR027414">
    <property type="entry name" value="GH95_N_dom"/>
</dbReference>
<dbReference type="InterPro" id="IPR012341">
    <property type="entry name" value="6hp_glycosidase-like_sf"/>
</dbReference>
<dbReference type="InterPro" id="IPR016518">
    <property type="entry name" value="Alpha-L-fucosidase"/>
</dbReference>
<reference evidence="6" key="1">
    <citation type="submission" date="2016-04" db="EMBL/GenBank/DDBJ databases">
        <title>Draft genome sequence of Paludibacter jiangxiensis strain NM7.</title>
        <authorList>
            <person name="Qiu Y."/>
            <person name="Matsuura N."/>
            <person name="Ohashi A."/>
            <person name="Tourlousse M.D."/>
            <person name="Sekiguchi Y."/>
        </authorList>
    </citation>
    <scope>NUCLEOTIDE SEQUENCE [LARGE SCALE GENOMIC DNA]</scope>
    <source>
        <strain evidence="6">NM7</strain>
    </source>
</reference>
<keyword evidence="1" id="KW-0732">Signal</keyword>
<dbReference type="EMBL" id="BDCR01000001">
    <property type="protein sequence ID" value="GAT62224.1"/>
    <property type="molecule type" value="Genomic_DNA"/>
</dbReference>
<dbReference type="Gene3D" id="2.70.98.50">
    <property type="entry name" value="putative glycoside hydrolase family protein from bacillus halodurans"/>
    <property type="match status" value="1"/>
</dbReference>
<feature type="domain" description="Alpha fucosidase A-like C-terminal" evidence="3">
    <location>
        <begin position="695"/>
        <end position="758"/>
    </location>
</feature>
<dbReference type="Pfam" id="PF14498">
    <property type="entry name" value="Glyco_hyd_65N_2"/>
    <property type="match status" value="1"/>
</dbReference>
<dbReference type="InterPro" id="IPR054363">
    <property type="entry name" value="GH95_cat"/>
</dbReference>
<name>A0A170Z0C0_9BACT</name>
<feature type="domain" description="Glycosyl hydrolase family 95 catalytic" evidence="4">
    <location>
        <begin position="289"/>
        <end position="693"/>
    </location>
</feature>
<dbReference type="Proteomes" id="UP000076586">
    <property type="component" value="Unassembled WGS sequence"/>
</dbReference>
<proteinExistence type="predicted"/>
<dbReference type="GO" id="GO:0004560">
    <property type="term" value="F:alpha-L-fucosidase activity"/>
    <property type="evidence" value="ECO:0007669"/>
    <property type="project" value="InterPro"/>
</dbReference>
<evidence type="ECO:0000313" key="5">
    <source>
        <dbReference type="EMBL" id="GAT62224.1"/>
    </source>
</evidence>
<dbReference type="InterPro" id="IPR049053">
    <property type="entry name" value="AFCA-like_C"/>
</dbReference>
<dbReference type="InterPro" id="IPR013780">
    <property type="entry name" value="Glyco_hydro_b"/>
</dbReference>
<organism evidence="5 6">
    <name type="scientific">Paludibacter jiangxiensis</name>
    <dbReference type="NCBI Taxonomy" id="681398"/>
    <lineage>
        <taxon>Bacteria</taxon>
        <taxon>Pseudomonadati</taxon>
        <taxon>Bacteroidota</taxon>
        <taxon>Bacteroidia</taxon>
        <taxon>Bacteroidales</taxon>
        <taxon>Paludibacteraceae</taxon>
        <taxon>Paludibacter</taxon>
    </lineage>
</organism>
<dbReference type="GO" id="GO:0005975">
    <property type="term" value="P:carbohydrate metabolic process"/>
    <property type="evidence" value="ECO:0007669"/>
    <property type="project" value="InterPro"/>
</dbReference>
<evidence type="ECO:0000259" key="2">
    <source>
        <dbReference type="Pfam" id="PF14498"/>
    </source>
</evidence>
<gene>
    <name evidence="5" type="ORF">PJIAN_1817</name>
</gene>
<dbReference type="PIRSF" id="PIRSF007663">
    <property type="entry name" value="UCP007663"/>
    <property type="match status" value="1"/>
</dbReference>